<dbReference type="Proteomes" id="UP000462621">
    <property type="component" value="Unassembled WGS sequence"/>
</dbReference>
<proteinExistence type="predicted"/>
<keyword evidence="2" id="KW-1185">Reference proteome</keyword>
<organism evidence="1 2">
    <name type="scientific">Vibrio eleionomae</name>
    <dbReference type="NCBI Taxonomy" id="2653505"/>
    <lineage>
        <taxon>Bacteria</taxon>
        <taxon>Pseudomonadati</taxon>
        <taxon>Pseudomonadota</taxon>
        <taxon>Gammaproteobacteria</taxon>
        <taxon>Vibrionales</taxon>
        <taxon>Vibrionaceae</taxon>
        <taxon>Vibrio</taxon>
    </lineage>
</organism>
<accession>A0A7X4LLD0</accession>
<comment type="caution">
    <text evidence="1">The sequence shown here is derived from an EMBL/GenBank/DDBJ whole genome shotgun (WGS) entry which is preliminary data.</text>
</comment>
<dbReference type="Pfam" id="PF07302">
    <property type="entry name" value="AroM"/>
    <property type="match status" value="1"/>
</dbReference>
<sequence>MAKLGFVILGQTPRRDIEQTYRHYLPDTDFLFAGGLDGMSHEEIEQLAQPPAQYPLLTILADGSTREICLYQLLPKLNQKAQELRQQGSQVLVLMCAGRFPDLDIDVPVIYPQRLISAVVGSISAKKRIHIISPNQAQLPVALESWRSEGFTVDGASASPLKRDEFSLAVKEVSERSTADCLVLDCMGFSAESVTLAQPLTSVPVICPQRLVARVVAELLNA</sequence>
<dbReference type="EMBL" id="WEKT01000023">
    <property type="protein sequence ID" value="MZI94093.1"/>
    <property type="molecule type" value="Genomic_DNA"/>
</dbReference>
<gene>
    <name evidence="1" type="ORF">F9817_12910</name>
</gene>
<dbReference type="AlphaFoldDB" id="A0A7X4LLD0"/>
<evidence type="ECO:0000313" key="1">
    <source>
        <dbReference type="EMBL" id="MZI94093.1"/>
    </source>
</evidence>
<evidence type="ECO:0000313" key="2">
    <source>
        <dbReference type="Proteomes" id="UP000462621"/>
    </source>
</evidence>
<protein>
    <recommendedName>
        <fullName evidence="3">AroM protein</fullName>
    </recommendedName>
</protein>
<dbReference type="InterPro" id="IPR010843">
    <property type="entry name" value="Uncharacterised_AroM"/>
</dbReference>
<evidence type="ECO:0008006" key="3">
    <source>
        <dbReference type="Google" id="ProtNLM"/>
    </source>
</evidence>
<dbReference type="RefSeq" id="WP_161156173.1">
    <property type="nucleotide sequence ID" value="NZ_WEKT01000023.1"/>
</dbReference>
<name>A0A7X4LLD0_9VIBR</name>
<reference evidence="1 2" key="1">
    <citation type="submission" date="2019-10" db="EMBL/GenBank/DDBJ databases">
        <title>Vibrio sp. nov. isolated from a shrimp pond.</title>
        <authorList>
            <person name="Gomez-Gil B."/>
            <person name="Enciso-Ibarra J."/>
            <person name="Enciso-Ibarra K."/>
            <person name="Bolan-Mejia C."/>
        </authorList>
    </citation>
    <scope>NUCLEOTIDE SEQUENCE [LARGE SCALE GENOMIC DNA]</scope>
    <source>
        <strain evidence="1 2">CAIM 722</strain>
    </source>
</reference>